<proteinExistence type="inferred from homology"/>
<feature type="transmembrane region" description="Helical" evidence="2">
    <location>
        <begin position="37"/>
        <end position="57"/>
    </location>
</feature>
<feature type="domain" description="EamA" evidence="3">
    <location>
        <begin position="7"/>
        <end position="138"/>
    </location>
</feature>
<evidence type="ECO:0000313" key="4">
    <source>
        <dbReference type="EMBL" id="GCF09653.1"/>
    </source>
</evidence>
<dbReference type="GO" id="GO:0016020">
    <property type="term" value="C:membrane"/>
    <property type="evidence" value="ECO:0007669"/>
    <property type="project" value="InterPro"/>
</dbReference>
<evidence type="ECO:0000256" key="1">
    <source>
        <dbReference type="ARBA" id="ARBA00007362"/>
    </source>
</evidence>
<protein>
    <submittedName>
        <fullName evidence="4">Multidrug transporter</fullName>
    </submittedName>
</protein>
<accession>A0A5A5TF02</accession>
<dbReference type="OrthoDB" id="3180815at2"/>
<gene>
    <name evidence="4" type="ORF">KDI_32170</name>
</gene>
<evidence type="ECO:0000313" key="5">
    <source>
        <dbReference type="Proteomes" id="UP000322530"/>
    </source>
</evidence>
<organism evidence="4 5">
    <name type="scientific">Dictyobacter arantiisoli</name>
    <dbReference type="NCBI Taxonomy" id="2014874"/>
    <lineage>
        <taxon>Bacteria</taxon>
        <taxon>Bacillati</taxon>
        <taxon>Chloroflexota</taxon>
        <taxon>Ktedonobacteria</taxon>
        <taxon>Ktedonobacterales</taxon>
        <taxon>Dictyobacteraceae</taxon>
        <taxon>Dictyobacter</taxon>
    </lineage>
</organism>
<dbReference type="Pfam" id="PF00892">
    <property type="entry name" value="EamA"/>
    <property type="match status" value="2"/>
</dbReference>
<dbReference type="RefSeq" id="WP_149402577.1">
    <property type="nucleotide sequence ID" value="NZ_BIXY01000048.1"/>
</dbReference>
<feature type="transmembrane region" description="Helical" evidence="2">
    <location>
        <begin position="125"/>
        <end position="144"/>
    </location>
</feature>
<reference evidence="4 5" key="1">
    <citation type="submission" date="2019-01" db="EMBL/GenBank/DDBJ databases">
        <title>Draft genome sequence of Dictyobacter sp. Uno17.</title>
        <authorList>
            <person name="Wang C.M."/>
            <person name="Zheng Y."/>
            <person name="Sakai Y."/>
            <person name="Abe K."/>
            <person name="Yokota A."/>
            <person name="Yabe S."/>
        </authorList>
    </citation>
    <scope>NUCLEOTIDE SEQUENCE [LARGE SCALE GENOMIC DNA]</scope>
    <source>
        <strain evidence="4 5">Uno17</strain>
    </source>
</reference>
<dbReference type="InterPro" id="IPR037185">
    <property type="entry name" value="EmrE-like"/>
</dbReference>
<feature type="transmembrane region" description="Helical" evidence="2">
    <location>
        <begin position="181"/>
        <end position="201"/>
    </location>
</feature>
<keyword evidence="2" id="KW-0812">Transmembrane</keyword>
<dbReference type="AlphaFoldDB" id="A0A5A5TF02"/>
<feature type="transmembrane region" description="Helical" evidence="2">
    <location>
        <begin position="94"/>
        <end position="116"/>
    </location>
</feature>
<dbReference type="PANTHER" id="PTHR22911">
    <property type="entry name" value="ACYL-MALONYL CONDENSING ENZYME-RELATED"/>
    <property type="match status" value="1"/>
</dbReference>
<feature type="domain" description="EamA" evidence="3">
    <location>
        <begin position="152"/>
        <end position="284"/>
    </location>
</feature>
<dbReference type="EMBL" id="BIXY01000048">
    <property type="protein sequence ID" value="GCF09653.1"/>
    <property type="molecule type" value="Genomic_DNA"/>
</dbReference>
<feature type="transmembrane region" description="Helical" evidence="2">
    <location>
        <begin position="150"/>
        <end position="169"/>
    </location>
</feature>
<dbReference type="Proteomes" id="UP000322530">
    <property type="component" value="Unassembled WGS sequence"/>
</dbReference>
<dbReference type="PANTHER" id="PTHR22911:SF137">
    <property type="entry name" value="SOLUTE CARRIER FAMILY 35 MEMBER G2-RELATED"/>
    <property type="match status" value="1"/>
</dbReference>
<name>A0A5A5TF02_9CHLR</name>
<feature type="transmembrane region" description="Helical" evidence="2">
    <location>
        <begin position="244"/>
        <end position="263"/>
    </location>
</feature>
<feature type="transmembrane region" description="Helical" evidence="2">
    <location>
        <begin position="213"/>
        <end position="232"/>
    </location>
</feature>
<keyword evidence="2" id="KW-1133">Transmembrane helix</keyword>
<evidence type="ECO:0000259" key="3">
    <source>
        <dbReference type="Pfam" id="PF00892"/>
    </source>
</evidence>
<keyword evidence="2" id="KW-0472">Membrane</keyword>
<dbReference type="InterPro" id="IPR000620">
    <property type="entry name" value="EamA_dom"/>
</dbReference>
<keyword evidence="5" id="KW-1185">Reference proteome</keyword>
<comment type="caution">
    <text evidence="4">The sequence shown here is derived from an EMBL/GenBank/DDBJ whole genome shotgun (WGS) entry which is preliminary data.</text>
</comment>
<feature type="transmembrane region" description="Helical" evidence="2">
    <location>
        <begin position="269"/>
        <end position="291"/>
    </location>
</feature>
<dbReference type="SUPFAM" id="SSF103481">
    <property type="entry name" value="Multidrug resistance efflux transporter EmrE"/>
    <property type="match status" value="2"/>
</dbReference>
<evidence type="ECO:0000256" key="2">
    <source>
        <dbReference type="SAM" id="Phobius"/>
    </source>
</evidence>
<sequence length="300" mass="32686">MKKLTASIQVLLGAASFGILSTIVKLSYSHGFSTADITGSQILFGCLCLWLLSSRSFKELRSLSARRIGTLLLCGIFTGTTGIFYYLALQSVSASLGVVLLFQFVWMGFLLDWILYRHRPTRNQWIAIVVVLLGTVLAAGNEALSTRHLSLPGIILGLLAAASYTANLTVNGRIEPTVSPILRSTLLITGGTIITLLVFPPQFISNGSLSHELWLYTIPLALFGIIIPPYLYARGIPTVGPAMASILGSIELPIVITSSALILREPIAYSQWFGVLLIILGIFISEQRIILHKNFKIRKA</sequence>
<comment type="similarity">
    <text evidence="1">Belongs to the EamA transporter family.</text>
</comment>
<feature type="transmembrane region" description="Helical" evidence="2">
    <location>
        <begin position="69"/>
        <end position="88"/>
    </location>
</feature>